<proteinExistence type="predicted"/>
<dbReference type="AlphaFoldDB" id="A0A0E9P7C3"/>
<dbReference type="EMBL" id="GBXM01108360">
    <property type="protein sequence ID" value="JAH00217.1"/>
    <property type="molecule type" value="Transcribed_RNA"/>
</dbReference>
<protein>
    <submittedName>
        <fullName evidence="1">Uncharacterized protein</fullName>
    </submittedName>
</protein>
<reference evidence="1" key="1">
    <citation type="submission" date="2014-11" db="EMBL/GenBank/DDBJ databases">
        <authorList>
            <person name="Amaro Gonzalez C."/>
        </authorList>
    </citation>
    <scope>NUCLEOTIDE SEQUENCE</scope>
</reference>
<sequence length="39" mass="4618">MATSRSLTVYTCRYIDSSTLHMRLLQHTQVFTKSLAYFF</sequence>
<name>A0A0E9P7C3_ANGAN</name>
<accession>A0A0E9P7C3</accession>
<reference evidence="1" key="2">
    <citation type="journal article" date="2015" name="Fish Shellfish Immunol.">
        <title>Early steps in the European eel (Anguilla anguilla)-Vibrio vulnificus interaction in the gills: Role of the RtxA13 toxin.</title>
        <authorList>
            <person name="Callol A."/>
            <person name="Pajuelo D."/>
            <person name="Ebbesson L."/>
            <person name="Teles M."/>
            <person name="MacKenzie S."/>
            <person name="Amaro C."/>
        </authorList>
    </citation>
    <scope>NUCLEOTIDE SEQUENCE</scope>
</reference>
<organism evidence="1">
    <name type="scientific">Anguilla anguilla</name>
    <name type="common">European freshwater eel</name>
    <name type="synonym">Muraena anguilla</name>
    <dbReference type="NCBI Taxonomy" id="7936"/>
    <lineage>
        <taxon>Eukaryota</taxon>
        <taxon>Metazoa</taxon>
        <taxon>Chordata</taxon>
        <taxon>Craniata</taxon>
        <taxon>Vertebrata</taxon>
        <taxon>Euteleostomi</taxon>
        <taxon>Actinopterygii</taxon>
        <taxon>Neopterygii</taxon>
        <taxon>Teleostei</taxon>
        <taxon>Anguilliformes</taxon>
        <taxon>Anguillidae</taxon>
        <taxon>Anguilla</taxon>
    </lineage>
</organism>
<evidence type="ECO:0000313" key="1">
    <source>
        <dbReference type="EMBL" id="JAH00217.1"/>
    </source>
</evidence>